<organism evidence="1 2">
    <name type="scientific">Elysia crispata</name>
    <name type="common">lettuce slug</name>
    <dbReference type="NCBI Taxonomy" id="231223"/>
    <lineage>
        <taxon>Eukaryota</taxon>
        <taxon>Metazoa</taxon>
        <taxon>Spiralia</taxon>
        <taxon>Lophotrochozoa</taxon>
        <taxon>Mollusca</taxon>
        <taxon>Gastropoda</taxon>
        <taxon>Heterobranchia</taxon>
        <taxon>Euthyneura</taxon>
        <taxon>Panpulmonata</taxon>
        <taxon>Sacoglossa</taxon>
        <taxon>Placobranchoidea</taxon>
        <taxon>Plakobranchidae</taxon>
        <taxon>Elysia</taxon>
    </lineage>
</organism>
<sequence>MKIKKNDLKLNNTKSIDVQDLVLVGYPETRLKMARVITEVLSHHFHTVGTVCLSFRTRNEEAYWSCLCDENENCKARSKVLLCPTRRLTSSTGVHSWPFQYSLTLGDLSRNYWV</sequence>
<gene>
    <name evidence="1" type="ORF">RRG08_024070</name>
</gene>
<accession>A0AAE0ZP52</accession>
<dbReference type="Proteomes" id="UP001283361">
    <property type="component" value="Unassembled WGS sequence"/>
</dbReference>
<protein>
    <submittedName>
        <fullName evidence="1">Uncharacterized protein</fullName>
    </submittedName>
</protein>
<evidence type="ECO:0000313" key="1">
    <source>
        <dbReference type="EMBL" id="KAK3772885.1"/>
    </source>
</evidence>
<comment type="caution">
    <text evidence="1">The sequence shown here is derived from an EMBL/GenBank/DDBJ whole genome shotgun (WGS) entry which is preliminary data.</text>
</comment>
<keyword evidence="2" id="KW-1185">Reference proteome</keyword>
<proteinExistence type="predicted"/>
<reference evidence="1" key="1">
    <citation type="journal article" date="2023" name="G3 (Bethesda)">
        <title>A reference genome for the long-term kleptoplast-retaining sea slug Elysia crispata morphotype clarki.</title>
        <authorList>
            <person name="Eastman K.E."/>
            <person name="Pendleton A.L."/>
            <person name="Shaikh M.A."/>
            <person name="Suttiyut T."/>
            <person name="Ogas R."/>
            <person name="Tomko P."/>
            <person name="Gavelis G."/>
            <person name="Widhalm J.R."/>
            <person name="Wisecaver J.H."/>
        </authorList>
    </citation>
    <scope>NUCLEOTIDE SEQUENCE</scope>
    <source>
        <strain evidence="1">ECLA1</strain>
    </source>
</reference>
<name>A0AAE0ZP52_9GAST</name>
<dbReference type="EMBL" id="JAWDGP010003588">
    <property type="protein sequence ID" value="KAK3772885.1"/>
    <property type="molecule type" value="Genomic_DNA"/>
</dbReference>
<dbReference type="AlphaFoldDB" id="A0AAE0ZP52"/>
<evidence type="ECO:0000313" key="2">
    <source>
        <dbReference type="Proteomes" id="UP001283361"/>
    </source>
</evidence>